<dbReference type="AlphaFoldDB" id="A0A507ANV3"/>
<name>A0A507ANV3_9PEZI</name>
<proteinExistence type="predicted"/>
<dbReference type="GeneID" id="41975250"/>
<evidence type="ECO:0000256" key="1">
    <source>
        <dbReference type="SAM" id="MobiDB-lite"/>
    </source>
</evidence>
<dbReference type="EMBL" id="SKBQ01000048">
    <property type="protein sequence ID" value="TPX11592.1"/>
    <property type="molecule type" value="Genomic_DNA"/>
</dbReference>
<feature type="compositionally biased region" description="Basic and acidic residues" evidence="1">
    <location>
        <begin position="1"/>
        <end position="11"/>
    </location>
</feature>
<accession>A0A507ANV3</accession>
<dbReference type="PANTHER" id="PTHR38111">
    <property type="entry name" value="ZN(2)-C6 FUNGAL-TYPE DOMAIN-CONTAINING PROTEIN-RELATED"/>
    <property type="match status" value="1"/>
</dbReference>
<keyword evidence="3" id="KW-1185">Reference proteome</keyword>
<gene>
    <name evidence="2" type="ORF">E0L32_007803</name>
</gene>
<organism evidence="2 3">
    <name type="scientific">Thyridium curvatum</name>
    <dbReference type="NCBI Taxonomy" id="1093900"/>
    <lineage>
        <taxon>Eukaryota</taxon>
        <taxon>Fungi</taxon>
        <taxon>Dikarya</taxon>
        <taxon>Ascomycota</taxon>
        <taxon>Pezizomycotina</taxon>
        <taxon>Sordariomycetes</taxon>
        <taxon>Sordariomycetidae</taxon>
        <taxon>Thyridiales</taxon>
        <taxon>Thyridiaceae</taxon>
        <taxon>Thyridium</taxon>
    </lineage>
</organism>
<evidence type="ECO:0000313" key="3">
    <source>
        <dbReference type="Proteomes" id="UP000319257"/>
    </source>
</evidence>
<reference evidence="2 3" key="1">
    <citation type="submission" date="2019-06" db="EMBL/GenBank/DDBJ databases">
        <title>Draft genome sequence of the filamentous fungus Phialemoniopsis curvata isolated from diesel fuel.</title>
        <authorList>
            <person name="Varaljay V.A."/>
            <person name="Lyon W.J."/>
            <person name="Crouch A.L."/>
            <person name="Drake C.E."/>
            <person name="Hollomon J.M."/>
            <person name="Nadeau L.J."/>
            <person name="Nunn H.S."/>
            <person name="Stevenson B.S."/>
            <person name="Bojanowski C.L."/>
            <person name="Crookes-Goodson W.J."/>
        </authorList>
    </citation>
    <scope>NUCLEOTIDE SEQUENCE [LARGE SCALE GENOMIC DNA]</scope>
    <source>
        <strain evidence="2 3">D216</strain>
    </source>
</reference>
<dbReference type="Proteomes" id="UP000319257">
    <property type="component" value="Unassembled WGS sequence"/>
</dbReference>
<dbReference type="RefSeq" id="XP_030993303.1">
    <property type="nucleotide sequence ID" value="XM_031142588.1"/>
</dbReference>
<feature type="region of interest" description="Disordered" evidence="1">
    <location>
        <begin position="1"/>
        <end position="59"/>
    </location>
</feature>
<dbReference type="InterPro" id="IPR053178">
    <property type="entry name" value="Osmoadaptation_assoc"/>
</dbReference>
<protein>
    <submittedName>
        <fullName evidence="2">Uncharacterized protein</fullName>
    </submittedName>
</protein>
<sequence>MPGIPKSDRCKYCKQRKIKPSNKDEDGGGDDDDARHPRGPQVQNDARGHGDLPPDAPAARALAFVPALWAQRALAHDDGRPRRPAARLGARDSRGRQVRAVPVAPDAGPPPRADRRVARAAARGRVPRRQPREPAPALQRERGGETRAAAAAGGCGEDLLDLKTYGRALRSVQAALADPEQMYDAATLAAVSILQRVEVPFCVCVETYLCCMCVDCGLSLQNSFGGGGVGGGGLRAGKRAHTEGIYTLMERRGPAALAADELELHLALDNLGQIMTWSILSRKPNIYTLPEWSDAIMSALEAGAVANPVLSASYRMVLQLAQWPVLVHDLERILQDPLHPDATMAAMKLAEDASALNVTMLEHIRLYGGASSADEKATGSCLGLRETPCPAEESPFGARYDFPDLTTAQCHCYTALVLIAVNRILASALRFLGSDDPLLEVQNRELSRRIWLALPYARRFKPLGCVFFVTPLVVSYESAVGAEEKRHVIDALYDLEEYKGKAAAPERWTEENILRVCMALTGRMPLDQATDLGVELRSDGAR</sequence>
<dbReference type="InParanoid" id="A0A507ANV3"/>
<evidence type="ECO:0000313" key="2">
    <source>
        <dbReference type="EMBL" id="TPX11592.1"/>
    </source>
</evidence>
<dbReference type="OrthoDB" id="3037908at2759"/>
<dbReference type="STRING" id="1093900.A0A507ANV3"/>
<feature type="region of interest" description="Disordered" evidence="1">
    <location>
        <begin position="75"/>
        <end position="147"/>
    </location>
</feature>
<comment type="caution">
    <text evidence="2">The sequence shown here is derived from an EMBL/GenBank/DDBJ whole genome shotgun (WGS) entry which is preliminary data.</text>
</comment>